<dbReference type="PANTHER" id="PTHR15422">
    <property type="entry name" value="OS05G0565100 PROTEIN"/>
    <property type="match status" value="1"/>
</dbReference>
<keyword evidence="6" id="KW-1133">Transmembrane helix</keyword>
<dbReference type="Gene3D" id="1.20.120.1770">
    <property type="match status" value="1"/>
</dbReference>
<feature type="domain" description="DOMON" evidence="7">
    <location>
        <begin position="11"/>
        <end position="126"/>
    </location>
</feature>
<comment type="cofactor">
    <cofactor evidence="1">
        <name>heme b</name>
        <dbReference type="ChEBI" id="CHEBI:60344"/>
    </cofactor>
</comment>
<keyword evidence="4" id="KW-0479">Metal-binding</keyword>
<dbReference type="SUPFAM" id="SSF52343">
    <property type="entry name" value="Ferredoxin reductase-like, C-terminal NADP-linked domain"/>
    <property type="match status" value="1"/>
</dbReference>
<dbReference type="GO" id="GO:0016020">
    <property type="term" value="C:membrane"/>
    <property type="evidence" value="ECO:0007669"/>
    <property type="project" value="UniProtKB-SubCell"/>
</dbReference>
<protein>
    <recommendedName>
        <fullName evidence="7">DOMON domain-containing protein</fullName>
    </recommendedName>
</protein>
<organism evidence="8 9">
    <name type="scientific">Pseudocohnilembus persalinus</name>
    <name type="common">Ciliate</name>
    <dbReference type="NCBI Taxonomy" id="266149"/>
    <lineage>
        <taxon>Eukaryota</taxon>
        <taxon>Sar</taxon>
        <taxon>Alveolata</taxon>
        <taxon>Ciliophora</taxon>
        <taxon>Intramacronucleata</taxon>
        <taxon>Oligohymenophorea</taxon>
        <taxon>Scuticociliatia</taxon>
        <taxon>Philasterida</taxon>
        <taxon>Pseudocohnilembidae</taxon>
        <taxon>Pseudocohnilembus</taxon>
    </lineage>
</organism>
<feature type="transmembrane region" description="Helical" evidence="6">
    <location>
        <begin position="732"/>
        <end position="751"/>
    </location>
</feature>
<keyword evidence="6" id="KW-0472">Membrane</keyword>
<evidence type="ECO:0000256" key="4">
    <source>
        <dbReference type="ARBA" id="ARBA00022723"/>
    </source>
</evidence>
<comment type="caution">
    <text evidence="8">The sequence shown here is derived from an EMBL/GenBank/DDBJ whole genome shotgun (WGS) entry which is preliminary data.</text>
</comment>
<dbReference type="SUPFAM" id="SSF49344">
    <property type="entry name" value="CBD9-like"/>
    <property type="match status" value="1"/>
</dbReference>
<dbReference type="GO" id="GO:0020037">
    <property type="term" value="F:heme binding"/>
    <property type="evidence" value="ECO:0007669"/>
    <property type="project" value="TreeGrafter"/>
</dbReference>
<evidence type="ECO:0000256" key="1">
    <source>
        <dbReference type="ARBA" id="ARBA00001970"/>
    </source>
</evidence>
<feature type="transmembrane region" description="Helical" evidence="6">
    <location>
        <begin position="874"/>
        <end position="897"/>
    </location>
</feature>
<dbReference type="CDD" id="cd09631">
    <property type="entry name" value="DOMON_DOH"/>
    <property type="match status" value="2"/>
</dbReference>
<dbReference type="Proteomes" id="UP000054937">
    <property type="component" value="Unassembled WGS sequence"/>
</dbReference>
<dbReference type="InterPro" id="IPR045266">
    <property type="entry name" value="DOH_DOMON"/>
</dbReference>
<feature type="transmembrane region" description="Helical" evidence="6">
    <location>
        <begin position="194"/>
        <end position="213"/>
    </location>
</feature>
<dbReference type="SMART" id="SM00664">
    <property type="entry name" value="DoH"/>
    <property type="match status" value="2"/>
</dbReference>
<keyword evidence="3" id="KW-0349">Heme</keyword>
<accession>A0A0V0QWV2</accession>
<keyword evidence="6" id="KW-0812">Transmembrane</keyword>
<gene>
    <name evidence="8" type="ORF">PPERSA_11489</name>
</gene>
<dbReference type="GO" id="GO:0140575">
    <property type="term" value="F:transmembrane monodehydroascorbate reductase activity"/>
    <property type="evidence" value="ECO:0007669"/>
    <property type="project" value="InterPro"/>
</dbReference>
<name>A0A0V0QWV2_PSEPJ</name>
<feature type="transmembrane region" description="Helical" evidence="6">
    <location>
        <begin position="802"/>
        <end position="823"/>
    </location>
</feature>
<dbReference type="InterPro" id="IPR045150">
    <property type="entry name" value="CYB561D1/2"/>
</dbReference>
<keyword evidence="5" id="KW-0408">Iron</keyword>
<dbReference type="Gene3D" id="3.40.50.80">
    <property type="entry name" value="Nucleotide-binding domain of ferredoxin-NADP reductase (FNR) module"/>
    <property type="match status" value="1"/>
</dbReference>
<proteinExistence type="predicted"/>
<dbReference type="InterPro" id="IPR005018">
    <property type="entry name" value="DOMON_domain"/>
</dbReference>
<dbReference type="EMBL" id="LDAU01000091">
    <property type="protein sequence ID" value="KRX06844.1"/>
    <property type="molecule type" value="Genomic_DNA"/>
</dbReference>
<evidence type="ECO:0000256" key="5">
    <source>
        <dbReference type="ARBA" id="ARBA00023004"/>
    </source>
</evidence>
<evidence type="ECO:0000256" key="6">
    <source>
        <dbReference type="SAM" id="Phobius"/>
    </source>
</evidence>
<dbReference type="PROSITE" id="PS50836">
    <property type="entry name" value="DOMON"/>
    <property type="match status" value="2"/>
</dbReference>
<dbReference type="OrthoDB" id="291435at2759"/>
<dbReference type="GO" id="GO:0046872">
    <property type="term" value="F:metal ion binding"/>
    <property type="evidence" value="ECO:0007669"/>
    <property type="project" value="UniProtKB-KW"/>
</dbReference>
<dbReference type="PANTHER" id="PTHR15422:SF24">
    <property type="entry name" value="DOMON RELATED DOMAIN-CONTAINING PROTEIN"/>
    <property type="match status" value="1"/>
</dbReference>
<evidence type="ECO:0000313" key="8">
    <source>
        <dbReference type="EMBL" id="KRX06844.1"/>
    </source>
</evidence>
<dbReference type="InterPro" id="IPR039261">
    <property type="entry name" value="FNR_nucleotide-bd"/>
</dbReference>
<feature type="transmembrane region" description="Helical" evidence="6">
    <location>
        <begin position="763"/>
        <end position="782"/>
    </location>
</feature>
<dbReference type="InParanoid" id="A0A0V0QWV2"/>
<reference evidence="8 9" key="1">
    <citation type="journal article" date="2015" name="Sci. Rep.">
        <title>Genome of the facultative scuticociliatosis pathogen Pseudocohnilembus persalinus provides insight into its virulence through horizontal gene transfer.</title>
        <authorList>
            <person name="Xiong J."/>
            <person name="Wang G."/>
            <person name="Cheng J."/>
            <person name="Tian M."/>
            <person name="Pan X."/>
            <person name="Warren A."/>
            <person name="Jiang C."/>
            <person name="Yuan D."/>
            <person name="Miao W."/>
        </authorList>
    </citation>
    <scope>NUCLEOTIDE SEQUENCE [LARGE SCALE GENOMIC DNA]</scope>
    <source>
        <strain evidence="8">36N120E</strain>
    </source>
</reference>
<evidence type="ECO:0000313" key="9">
    <source>
        <dbReference type="Proteomes" id="UP000054937"/>
    </source>
</evidence>
<feature type="transmembrane region" description="Helical" evidence="6">
    <location>
        <begin position="844"/>
        <end position="862"/>
    </location>
</feature>
<dbReference type="Pfam" id="PF03351">
    <property type="entry name" value="DOMON"/>
    <property type="match status" value="2"/>
</dbReference>
<evidence type="ECO:0000256" key="2">
    <source>
        <dbReference type="ARBA" id="ARBA00004141"/>
    </source>
</evidence>
<sequence>MDSQVTVFSSVGMILKWGFTETDKVDFYMEIQQSSWMSIGIGSGMSDADVFYTEINGSVLKLIDGYLDGYHNPDVDSQNDLILLGYSVSDSLTKVKFQRALDTGDSKDKVLVIDNDYTFIAAYTQADSVQGHAGSQAVIFDVTLTGEFVGTAKPLQIPTTHYLHVYTLLIAWGILVDVGIGIAQHMKTWKWYQWAHAIIFIIVDLITVIFVILKMANGRGGNSNMFHPGGNYIFSKIYGREIDRFFFGGYALEGDIRKSYEHTPKAELFALKNIIGELKLSENQLILKYISKDLKFDCTHYQSWHINQIKDYTKTTYFINLQNNKFRVKNYMQGIDWLGKYFQVKLGNNDKRRLYTVVNCLNKVNSEFRKQLLQLVLAEFEDAKIEKMPEYSDELQLCIKKYNPDRKTLSSILYSSQNQQLYVKGPLGMGLQLSNLDQGKIVIVAGGTGVLPFLDLLNLMLQKVIYEIAKKEKGQQFADEQIDFIGAFVNEQEFYGKEIIIPLAQLSQKYNLDYFTNSIRIKTDQTMPGINIEKQIQLSKIDKQNRILLNCNNEQVDINGICTDNDLDDSYMQANVQIFDNVGMTLKWGFSVDDKVDFYIEIEQSSWMSFGIGENMNDADVFIIEINGNIIELSDGSLSGHHAPNIDSQNDLDLLGYSISDSKTQVKFQRAFETGDSNDKDLKKDEKYTFIAAYTDSKSLEQHGGSQTAIFDIELSVDFQANVENYQTEHRLHVYFLLFSWGILADFGIIIAQHFKTWKWYQWAHAVAFFIVDASTVLFVLLKIFNHVDSEGRGFVANLHGILGFLFLIMIILQHLFGGFIKLGNQRFKGRQDYIGTFQRSHKYIGYVLYCIGKLLIILGGISNDKYEDSGHTFLLITLIIVIVSVTGQIISQVYYVKNQQKLKSYIALQESMHNSIKENKYEKLVQLISEGMSSKQINEKLGSEFKYCMLGNKVILLNNLAHPGGNYIFNQICGREIDRFFFGNYQLEGDNRQPYLHTPKAEIFALKQAVGELYFTKNQNILQNKNKDSNFIGNQFVSWNIKKINDYTKTVFLVNLDNNNYQVNNYLEGIDWLGKYFQVKIDGNDKRRLYTVVNCLNKDNTVFRNQLVEFAFDNFSNGDVQKMPEFSNELTLCIKRYEPQGKTLSSIIYQNEGNYLYVKGVCGLGLQLSNIGAGKIYIIAGGTGVLPFLDLLNLMLQKVIFEIAVKEKGVQFANQNIDIHQIGLEKMFNDVQIELIASFVNEGEFYGKDIIVPLAQLCQKHNLSYFTNKIRVKSTQKIEGINIEKRRFEKQFFFEQKQQLQEAQKIFICGPPILNKNVPIALQGIVNQDAIIFI</sequence>
<feature type="domain" description="DOMON" evidence="7">
    <location>
        <begin position="582"/>
        <end position="695"/>
    </location>
</feature>
<dbReference type="CDD" id="cd08760">
    <property type="entry name" value="Cyt_b561_FRRS1_like"/>
    <property type="match status" value="1"/>
</dbReference>
<feature type="transmembrane region" description="Helical" evidence="6">
    <location>
        <begin position="163"/>
        <end position="182"/>
    </location>
</feature>
<evidence type="ECO:0000256" key="3">
    <source>
        <dbReference type="ARBA" id="ARBA00022617"/>
    </source>
</evidence>
<comment type="subcellular location">
    <subcellularLocation>
        <location evidence="2">Membrane</location>
        <topology evidence="2">Multi-pass membrane protein</topology>
    </subcellularLocation>
</comment>
<evidence type="ECO:0000259" key="7">
    <source>
        <dbReference type="PROSITE" id="PS50836"/>
    </source>
</evidence>
<keyword evidence="9" id="KW-1185">Reference proteome</keyword>